<proteinExistence type="predicted"/>
<dbReference type="Proteomes" id="UP001145114">
    <property type="component" value="Unassembled WGS sequence"/>
</dbReference>
<keyword evidence="2" id="KW-1185">Reference proteome</keyword>
<name>A0ACC1HBF8_9FUNG</name>
<feature type="non-terminal residue" evidence="1">
    <location>
        <position position="1"/>
    </location>
</feature>
<dbReference type="EMBL" id="JAMZIH010006481">
    <property type="protein sequence ID" value="KAJ1673873.1"/>
    <property type="molecule type" value="Genomic_DNA"/>
</dbReference>
<comment type="caution">
    <text evidence="1">The sequence shown here is derived from an EMBL/GenBank/DDBJ whole genome shotgun (WGS) entry which is preliminary data.</text>
</comment>
<sequence length="701" mass="75537">AHGVAPTDSPTPPEDDSRTADAGDSSDRKDPSTDVTVGNLPRADDDVPDEGNSDDKDGDRPVPEEAAATESHPGDVPLDNDASSITGAELETGMNIFHFAIKVPTVNYPTRMISICDSPHQDFRIEYLLEAKLWGRDGNVMAKAKRECNFQPSVPASRFHSTPYSTIHIINDDDDKPCVVIKASFLQREFICGDRVQGELFFESMRQSRQIVRAESQLRLRINCRLKRTINNNNNSDGGGGGSDSGNGCMKDSSSRSMSVGSFSAIPSPTAAAASSYRDSPDVLWTRTIDLEEPQILSLEAANDTKLTAHPKPHINTHSSFRALTHKRSLFSIRTGHKSCRGVLDTQLSDALAIIPSYFLEFTYELFITVHLSGIQSSSTATMSIPLTVATERPAESTEAPGYNGSAAALSGTNRYSYGSAASSSSVRKSLVTSLDSVRRISQRSDLAEGECPTKEKRDSLRSDMMHINPNAIELLRCNSLGLSMKPMLVSSDDPSAFLCHPRLSAMLVNQNNPSASKHPSMISSMSHGNANGGFDAHDSGRNPRQTQQSSHSIMLINNKQFNSPHKRRSISLKSVSDASGQADDQESKASFDGTSKRLSGAKLKYISAVLAKGRLSSQSLHPHLDKPSSSTLDPVPEDEEVAAASTSAASPPYVELAYISDSEAHLIASEMSAKSFVADIDELASGNGEQNFAINSDNGA</sequence>
<reference evidence="1" key="1">
    <citation type="submission" date="2022-06" db="EMBL/GenBank/DDBJ databases">
        <title>Phylogenomic reconstructions and comparative analyses of Kickxellomycotina fungi.</title>
        <authorList>
            <person name="Reynolds N.K."/>
            <person name="Stajich J.E."/>
            <person name="Barry K."/>
            <person name="Grigoriev I.V."/>
            <person name="Crous P."/>
            <person name="Smith M.E."/>
        </authorList>
    </citation>
    <scope>NUCLEOTIDE SEQUENCE</scope>
    <source>
        <strain evidence="1">RSA 2271</strain>
    </source>
</reference>
<protein>
    <submittedName>
        <fullName evidence="1">Uncharacterized protein</fullName>
    </submittedName>
</protein>
<accession>A0ACC1HBF8</accession>
<gene>
    <name evidence="1" type="ORF">EV182_004396</name>
</gene>
<evidence type="ECO:0000313" key="1">
    <source>
        <dbReference type="EMBL" id="KAJ1673873.1"/>
    </source>
</evidence>
<evidence type="ECO:0000313" key="2">
    <source>
        <dbReference type="Proteomes" id="UP001145114"/>
    </source>
</evidence>
<organism evidence="1 2">
    <name type="scientific">Spiromyces aspiralis</name>
    <dbReference type="NCBI Taxonomy" id="68401"/>
    <lineage>
        <taxon>Eukaryota</taxon>
        <taxon>Fungi</taxon>
        <taxon>Fungi incertae sedis</taxon>
        <taxon>Zoopagomycota</taxon>
        <taxon>Kickxellomycotina</taxon>
        <taxon>Kickxellomycetes</taxon>
        <taxon>Kickxellales</taxon>
        <taxon>Kickxellaceae</taxon>
        <taxon>Spiromyces</taxon>
    </lineage>
</organism>
<feature type="non-terminal residue" evidence="1">
    <location>
        <position position="701"/>
    </location>
</feature>